<evidence type="ECO:0000256" key="1">
    <source>
        <dbReference type="SAM" id="MobiDB-lite"/>
    </source>
</evidence>
<evidence type="ECO:0000313" key="2">
    <source>
        <dbReference type="EMBL" id="KEQ89962.1"/>
    </source>
</evidence>
<feature type="compositionally biased region" description="Basic and acidic residues" evidence="1">
    <location>
        <begin position="188"/>
        <end position="197"/>
    </location>
</feature>
<protein>
    <submittedName>
        <fullName evidence="2">Uncharacterized protein</fullName>
    </submittedName>
</protein>
<dbReference type="Proteomes" id="UP000030706">
    <property type="component" value="Unassembled WGS sequence"/>
</dbReference>
<accession>A0A074Y6U7</accession>
<reference evidence="2 3" key="1">
    <citation type="journal article" date="2014" name="BMC Genomics">
        <title>Genome sequencing of four Aureobasidium pullulans varieties: biotechnological potential, stress tolerance, and description of new species.</title>
        <authorList>
            <person name="Gostin Ar C."/>
            <person name="Ohm R.A."/>
            <person name="Kogej T."/>
            <person name="Sonjak S."/>
            <person name="Turk M."/>
            <person name="Zajc J."/>
            <person name="Zalar P."/>
            <person name="Grube M."/>
            <person name="Sun H."/>
            <person name="Han J."/>
            <person name="Sharma A."/>
            <person name="Chiniquy J."/>
            <person name="Ngan C.Y."/>
            <person name="Lipzen A."/>
            <person name="Barry K."/>
            <person name="Grigoriev I.V."/>
            <person name="Gunde-Cimerman N."/>
        </authorList>
    </citation>
    <scope>NUCLEOTIDE SEQUENCE [LARGE SCALE GENOMIC DNA]</scope>
    <source>
        <strain evidence="2 3">EXF-150</strain>
    </source>
</reference>
<organism evidence="2 3">
    <name type="scientific">Aureobasidium pullulans EXF-150</name>
    <dbReference type="NCBI Taxonomy" id="1043002"/>
    <lineage>
        <taxon>Eukaryota</taxon>
        <taxon>Fungi</taxon>
        <taxon>Dikarya</taxon>
        <taxon>Ascomycota</taxon>
        <taxon>Pezizomycotina</taxon>
        <taxon>Dothideomycetes</taxon>
        <taxon>Dothideomycetidae</taxon>
        <taxon>Dothideales</taxon>
        <taxon>Saccotheciaceae</taxon>
        <taxon>Aureobasidium</taxon>
    </lineage>
</organism>
<gene>
    <name evidence="2" type="ORF">M438DRAFT_401971</name>
</gene>
<proteinExistence type="predicted"/>
<feature type="compositionally biased region" description="Polar residues" evidence="1">
    <location>
        <begin position="157"/>
        <end position="172"/>
    </location>
</feature>
<feature type="compositionally biased region" description="Basic and acidic residues" evidence="1">
    <location>
        <begin position="236"/>
        <end position="247"/>
    </location>
</feature>
<dbReference type="RefSeq" id="XP_029766149.1">
    <property type="nucleotide sequence ID" value="XM_029909569.1"/>
</dbReference>
<evidence type="ECO:0000313" key="3">
    <source>
        <dbReference type="Proteomes" id="UP000030706"/>
    </source>
</evidence>
<dbReference type="AlphaFoldDB" id="A0A074Y6U7"/>
<feature type="region of interest" description="Disordered" evidence="1">
    <location>
        <begin position="552"/>
        <end position="575"/>
    </location>
</feature>
<dbReference type="EMBL" id="KL584974">
    <property type="protein sequence ID" value="KEQ89962.1"/>
    <property type="molecule type" value="Genomic_DNA"/>
</dbReference>
<feature type="compositionally biased region" description="Polar residues" evidence="1">
    <location>
        <begin position="210"/>
        <end position="219"/>
    </location>
</feature>
<name>A0A074Y6U7_AURPU</name>
<sequence>MAVAVKATGRYTVLYSNSIGSLIHEMLCLVHRKTFGWATVGSIEDQRGVRHGTQLTLSSLRATVKKQGSNLSPCEYFSFPPSFVSSSTNKQLRNQKSSALFTSMKEQDKPNIPNPFPFFPATEGTSKKAVAQSDVVRGGNLVDASFANKIDPYQRPAGQNPSAGLTHGSSSQTEEHAPKGQCSSVSPEDQREAREAPRGQQVSPEVVRQSLLTERNVSEPSDLLPQLKPGNGASGKDAEPHRVDRSSYRTQEGPVNSGSNSAATEYPKGSRVASEQRPMSVFTYWATKGKPQVYKPPPPLTAEQAETIRLLAEPSDTDDDDSTYEPESEDSDFDDETNKAIRRKDVDNLFAGVPSSASIKPTPLPDWKHSAQFNCPICRRSHLPHCNLVQVPREEANKAIRDSAIQPGISGAPQAPSVGESKKRKADSQPDAEKRPRYGSPLSFIPFCILCGGTIHGKGQHRPKCERCPLHHYPGEYCIDKYNQLLNCMTNTPLSALTTVPKYSDLAEDDILGMFMWAGLETVNRQAIAAHKERIKYHKKLTVLNAALADANKRAGAHTTPQQPFKPRETPLPPQ</sequence>
<dbReference type="HOGENOM" id="CLU_474043_0_0_1"/>
<keyword evidence="3" id="KW-1185">Reference proteome</keyword>
<feature type="region of interest" description="Disordered" evidence="1">
    <location>
        <begin position="151"/>
        <end position="275"/>
    </location>
</feature>
<feature type="compositionally biased region" description="Basic and acidic residues" evidence="1">
    <location>
        <begin position="426"/>
        <end position="436"/>
    </location>
</feature>
<feature type="compositionally biased region" description="Polar residues" evidence="1">
    <location>
        <begin position="248"/>
        <end position="263"/>
    </location>
</feature>
<feature type="region of interest" description="Disordered" evidence="1">
    <location>
        <begin position="312"/>
        <end position="338"/>
    </location>
</feature>
<feature type="region of interest" description="Disordered" evidence="1">
    <location>
        <begin position="402"/>
        <end position="438"/>
    </location>
</feature>
<feature type="compositionally biased region" description="Acidic residues" evidence="1">
    <location>
        <begin position="315"/>
        <end position="335"/>
    </location>
</feature>
<dbReference type="GeneID" id="40751875"/>